<feature type="region of interest" description="Disordered" evidence="1">
    <location>
        <begin position="43"/>
        <end position="79"/>
    </location>
</feature>
<dbReference type="AlphaFoldDB" id="A0A9W9FJW3"/>
<keyword evidence="3" id="KW-1185">Reference proteome</keyword>
<proteinExistence type="predicted"/>
<reference evidence="2" key="2">
    <citation type="journal article" date="2023" name="IMA Fungus">
        <title>Comparative genomic study of the Penicillium genus elucidates a diverse pangenome and 15 lateral gene transfer events.</title>
        <authorList>
            <person name="Petersen C."/>
            <person name="Sorensen T."/>
            <person name="Nielsen M.R."/>
            <person name="Sondergaard T.E."/>
            <person name="Sorensen J.L."/>
            <person name="Fitzpatrick D.A."/>
            <person name="Frisvad J.C."/>
            <person name="Nielsen K.L."/>
        </authorList>
    </citation>
    <scope>NUCLEOTIDE SEQUENCE</scope>
    <source>
        <strain evidence="2">IBT 34128</strain>
    </source>
</reference>
<reference evidence="2" key="1">
    <citation type="submission" date="2022-11" db="EMBL/GenBank/DDBJ databases">
        <authorList>
            <person name="Petersen C."/>
        </authorList>
    </citation>
    <scope>NUCLEOTIDE SEQUENCE</scope>
    <source>
        <strain evidence="2">IBT 34128</strain>
    </source>
</reference>
<dbReference type="OrthoDB" id="4348660at2759"/>
<feature type="compositionally biased region" description="Basic and acidic residues" evidence="1">
    <location>
        <begin position="60"/>
        <end position="72"/>
    </location>
</feature>
<sequence>MASTTCKTSIPASIAPTSTFTQDISRAIMTAAHEKPAKLRANIIDGMPPAPPPSPVSFAVDRKVPGKIDRENIPNLNLE</sequence>
<dbReference type="Proteomes" id="UP001141434">
    <property type="component" value="Unassembled WGS sequence"/>
</dbReference>
<protein>
    <submittedName>
        <fullName evidence="2">Uncharacterized protein</fullName>
    </submittedName>
</protein>
<dbReference type="RefSeq" id="XP_056512333.1">
    <property type="nucleotide sequence ID" value="XM_056654306.1"/>
</dbReference>
<evidence type="ECO:0000313" key="2">
    <source>
        <dbReference type="EMBL" id="KAJ5101502.1"/>
    </source>
</evidence>
<organism evidence="2 3">
    <name type="scientific">Penicillium alfredii</name>
    <dbReference type="NCBI Taxonomy" id="1506179"/>
    <lineage>
        <taxon>Eukaryota</taxon>
        <taxon>Fungi</taxon>
        <taxon>Dikarya</taxon>
        <taxon>Ascomycota</taxon>
        <taxon>Pezizomycotina</taxon>
        <taxon>Eurotiomycetes</taxon>
        <taxon>Eurotiomycetidae</taxon>
        <taxon>Eurotiales</taxon>
        <taxon>Aspergillaceae</taxon>
        <taxon>Penicillium</taxon>
    </lineage>
</organism>
<accession>A0A9W9FJW3</accession>
<dbReference type="EMBL" id="JAPMSZ010000005">
    <property type="protein sequence ID" value="KAJ5101502.1"/>
    <property type="molecule type" value="Genomic_DNA"/>
</dbReference>
<dbReference type="GeneID" id="81393474"/>
<comment type="caution">
    <text evidence="2">The sequence shown here is derived from an EMBL/GenBank/DDBJ whole genome shotgun (WGS) entry which is preliminary data.</text>
</comment>
<gene>
    <name evidence="2" type="ORF">NUU61_003724</name>
</gene>
<evidence type="ECO:0000313" key="3">
    <source>
        <dbReference type="Proteomes" id="UP001141434"/>
    </source>
</evidence>
<name>A0A9W9FJW3_9EURO</name>
<evidence type="ECO:0000256" key="1">
    <source>
        <dbReference type="SAM" id="MobiDB-lite"/>
    </source>
</evidence>